<name>A0A0N0IX36_CHRID</name>
<dbReference type="AlphaFoldDB" id="A0A0N0IX36"/>
<comment type="caution">
    <text evidence="1">The sequence shown here is derived from an EMBL/GenBank/DDBJ whole genome shotgun (WGS) entry which is preliminary data.</text>
</comment>
<dbReference type="Proteomes" id="UP000037953">
    <property type="component" value="Unassembled WGS sequence"/>
</dbReference>
<dbReference type="OrthoDB" id="9921312at2"/>
<dbReference type="PATRIC" id="fig|253.9.peg.2987"/>
<dbReference type="EMBL" id="LJOD01000003">
    <property type="protein sequence ID" value="KPE51884.1"/>
    <property type="molecule type" value="Genomic_DNA"/>
</dbReference>
<protein>
    <submittedName>
        <fullName evidence="1">Uncharacterized protein</fullName>
    </submittedName>
</protein>
<accession>A0A0N0IX36</accession>
<proteinExistence type="predicted"/>
<reference evidence="1 2" key="1">
    <citation type="journal article" date="2015" name="Genom Data">
        <title>Draft genome sequence of a multidrug-resistant Chryseobacterium indologenes isolate from Malaysia.</title>
        <authorList>
            <person name="Yu C.Y."/>
            <person name="Ang G.Y."/>
            <person name="Cheng H.J."/>
            <person name="Cheong Y.M."/>
            <person name="Yin W.F."/>
            <person name="Chan K.G."/>
        </authorList>
    </citation>
    <scope>NUCLEOTIDE SEQUENCE [LARGE SCALE GENOMIC DNA]</scope>
    <source>
        <strain evidence="1 2">CI_885</strain>
    </source>
</reference>
<reference evidence="2" key="2">
    <citation type="submission" date="2015-09" db="EMBL/GenBank/DDBJ databases">
        <title>Draft genome sequence of a multidrug-resistant Chryseobacterium indologenes isolate from Malaysia.</title>
        <authorList>
            <person name="Yu C.Y."/>
            <person name="Ang G.Y."/>
            <person name="Chan K.-G."/>
        </authorList>
    </citation>
    <scope>NUCLEOTIDE SEQUENCE [LARGE SCALE GENOMIC DNA]</scope>
    <source>
        <strain evidence="2">CI_885</strain>
    </source>
</reference>
<dbReference type="RefSeq" id="WP_062697523.1">
    <property type="nucleotide sequence ID" value="NZ_LJOD01000003.1"/>
</dbReference>
<organism evidence="1 2">
    <name type="scientific">Chryseobacterium indologenes</name>
    <name type="common">Flavobacterium indologenes</name>
    <dbReference type="NCBI Taxonomy" id="253"/>
    <lineage>
        <taxon>Bacteria</taxon>
        <taxon>Pseudomonadati</taxon>
        <taxon>Bacteroidota</taxon>
        <taxon>Flavobacteriia</taxon>
        <taxon>Flavobacteriales</taxon>
        <taxon>Weeksellaceae</taxon>
        <taxon>Chryseobacterium group</taxon>
        <taxon>Chryseobacterium</taxon>
    </lineage>
</organism>
<gene>
    <name evidence="1" type="ORF">AOB46_06560</name>
</gene>
<sequence>MSHLCEVIIIAVPPSDMKDVFDSMHNSFTKNHFEFEEGDFDVIYLCDIDTDDGEDYIFESERIIPQSKEEKDNAIERLRNHRTGGLLNYRGIEGKFEGLPPYDIGVEFRSLDNMTIEYIAITIRDYIFDPHETAFENLITTVLNTMNVIGIAKGLDYPYEWDEEEITELIKEGKLETVHPRLVYKKKY</sequence>
<evidence type="ECO:0000313" key="2">
    <source>
        <dbReference type="Proteomes" id="UP000037953"/>
    </source>
</evidence>
<evidence type="ECO:0000313" key="1">
    <source>
        <dbReference type="EMBL" id="KPE51884.1"/>
    </source>
</evidence>